<evidence type="ECO:0000313" key="5">
    <source>
        <dbReference type="EMBL" id="QSB46686.1"/>
    </source>
</evidence>
<dbReference type="GO" id="GO:0009718">
    <property type="term" value="P:anthocyanin-containing compound biosynthetic process"/>
    <property type="evidence" value="ECO:0007669"/>
    <property type="project" value="UniProtKB-ARBA"/>
</dbReference>
<name>A0A896AUN0_9GENT</name>
<organism evidence="5">
    <name type="scientific">Rubia yunnanensis</name>
    <dbReference type="NCBI Taxonomy" id="1650721"/>
    <lineage>
        <taxon>Eukaryota</taxon>
        <taxon>Viridiplantae</taxon>
        <taxon>Streptophyta</taxon>
        <taxon>Embryophyta</taxon>
        <taxon>Tracheophyta</taxon>
        <taxon>Spermatophyta</taxon>
        <taxon>Magnoliopsida</taxon>
        <taxon>eudicotyledons</taxon>
        <taxon>Gunneridae</taxon>
        <taxon>Pentapetalae</taxon>
        <taxon>asterids</taxon>
        <taxon>lamiids</taxon>
        <taxon>Gentianales</taxon>
        <taxon>Rubiaceae</taxon>
        <taxon>Rubioideae</taxon>
        <taxon>Rubieae</taxon>
        <taxon>Rubia</taxon>
    </lineage>
</organism>
<dbReference type="FunFam" id="3.40.50.2000:FF:000087">
    <property type="entry name" value="Glycosyltransferase"/>
    <property type="match status" value="1"/>
</dbReference>
<keyword evidence="3" id="KW-0328">Glycosyltransferase</keyword>
<dbReference type="InterPro" id="IPR002213">
    <property type="entry name" value="UDP_glucos_trans"/>
</dbReference>
<dbReference type="InterPro" id="IPR050481">
    <property type="entry name" value="UDP-glycosyltransf_plant"/>
</dbReference>
<dbReference type="Pfam" id="PF00201">
    <property type="entry name" value="UDPGT"/>
    <property type="match status" value="1"/>
</dbReference>
<dbReference type="PANTHER" id="PTHR48049:SF84">
    <property type="entry name" value="UDP-GLYCOSYLTRANSFERASE 79A6"/>
    <property type="match status" value="1"/>
</dbReference>
<comment type="pathway">
    <text evidence="1">Pigment biosynthesis; anthocyanin biosynthesis.</text>
</comment>
<dbReference type="SUPFAM" id="SSF53756">
    <property type="entry name" value="UDP-Glycosyltransferase/glycogen phosphorylase"/>
    <property type="match status" value="1"/>
</dbReference>
<gene>
    <name evidence="5" type="primary">UGT79A14</name>
</gene>
<comment type="similarity">
    <text evidence="2">Belongs to the UDP-glycosyltransferase family.</text>
</comment>
<protein>
    <submittedName>
        <fullName evidence="5">Glycosyltransferase</fullName>
    </submittedName>
</protein>
<dbReference type="AlphaFoldDB" id="A0A896AUN0"/>
<evidence type="ECO:0000256" key="2">
    <source>
        <dbReference type="ARBA" id="ARBA00009995"/>
    </source>
</evidence>
<dbReference type="PANTHER" id="PTHR48049">
    <property type="entry name" value="GLYCOSYLTRANSFERASE"/>
    <property type="match status" value="1"/>
</dbReference>
<dbReference type="EMBL" id="MT075702">
    <property type="protein sequence ID" value="QSB46686.1"/>
    <property type="molecule type" value="mRNA"/>
</dbReference>
<evidence type="ECO:0000256" key="4">
    <source>
        <dbReference type="ARBA" id="ARBA00022679"/>
    </source>
</evidence>
<dbReference type="FunFam" id="3.40.50.2000:FF:000037">
    <property type="entry name" value="Glycosyltransferase"/>
    <property type="match status" value="1"/>
</dbReference>
<dbReference type="Gene3D" id="3.40.50.2000">
    <property type="entry name" value="Glycogen Phosphorylase B"/>
    <property type="match status" value="2"/>
</dbReference>
<dbReference type="GO" id="GO:0035251">
    <property type="term" value="F:UDP-glucosyltransferase activity"/>
    <property type="evidence" value="ECO:0007669"/>
    <property type="project" value="InterPro"/>
</dbReference>
<keyword evidence="4 5" id="KW-0808">Transferase</keyword>
<accession>A0A896AUN0</accession>
<dbReference type="CDD" id="cd03784">
    <property type="entry name" value="GT1_Gtf-like"/>
    <property type="match status" value="1"/>
</dbReference>
<evidence type="ECO:0000256" key="1">
    <source>
        <dbReference type="ARBA" id="ARBA00004935"/>
    </source>
</evidence>
<reference evidence="5" key="1">
    <citation type="journal article" date="2020" name="Org. Chem. Front.">
        <title>Discovery and characterization of four glycosyltransferases involved in anthraquinone glycoside biosynthesis in Rubia yunnanensis.</title>
        <authorList>
            <person name="Yi S."/>
            <person name="Kuang T."/>
            <person name="Miao Y."/>
            <person name="Xu Y."/>
            <person name="Wang Z."/>
            <person name="Dong L.-B."/>
            <person name="Tan N."/>
        </authorList>
    </citation>
    <scope>NUCLEOTIDE SEQUENCE</scope>
    <source>
        <strain evidence="5">RyUGT29</strain>
        <tissue evidence="5">Root</tissue>
    </source>
</reference>
<evidence type="ECO:0000256" key="3">
    <source>
        <dbReference type="ARBA" id="ARBA00022676"/>
    </source>
</evidence>
<proteinExistence type="evidence at transcript level"/>
<sequence>MGEEHKPKQISGELHLLMFPFFAFGHISPFVQLSNKLSSHGVKISFFSAAGNVSRIKSMLGSTSAVQVIPLTLPPVEGLPPGLESTADLSPAQSELLKVALDRMQPQIKTALSQLNPHFVVFDFAQEWLPQMAAELGIKTAFYSVFVALSTAYATSPARVPATGKYPTLDELRKPPPGFPKTSITWVKTFEAKDFLYLFKSFHGGATVYDRVVAGLTDCDVILAKTCTQMEGPYVEFVKQQFKKPVLLVGPGVPEPQPEPLDQKWAEFLDRFEPGSAIYCSFGSETFLTDSQIEELLLGLELTGLPFFVVLNFPKNVDVSKELQRVLPAGFLERVKNKAVVHTGWVQQQQILAHRGVGCYVFHAGFSSAIEAIVTDCQLVMLPIRGDQLLNAKLVSRDLKTGVEVDRRDEDGYFSRGDIKKAVETVMADVEEEPAVSIQRNQKKWKEFLQDDGVQKKFIEDLVKELRDLVDL</sequence>